<evidence type="ECO:0000313" key="4">
    <source>
        <dbReference type="Proteomes" id="UP000219331"/>
    </source>
</evidence>
<dbReference type="RefSeq" id="WP_067222844.1">
    <property type="nucleotide sequence ID" value="NZ_MBQE01000005.1"/>
</dbReference>
<evidence type="ECO:0000313" key="3">
    <source>
        <dbReference type="EMBL" id="SOC12774.1"/>
    </source>
</evidence>
<organism evidence="3 4">
    <name type="scientific">Stappia indica</name>
    <dbReference type="NCBI Taxonomy" id="538381"/>
    <lineage>
        <taxon>Bacteria</taxon>
        <taxon>Pseudomonadati</taxon>
        <taxon>Pseudomonadota</taxon>
        <taxon>Alphaproteobacteria</taxon>
        <taxon>Hyphomicrobiales</taxon>
        <taxon>Stappiaceae</taxon>
        <taxon>Stappia</taxon>
    </lineage>
</organism>
<dbReference type="InterPro" id="IPR006076">
    <property type="entry name" value="FAD-dep_OxRdtase"/>
</dbReference>
<dbReference type="GO" id="GO:0016491">
    <property type="term" value="F:oxidoreductase activity"/>
    <property type="evidence" value="ECO:0007669"/>
    <property type="project" value="UniProtKB-KW"/>
</dbReference>
<dbReference type="Gene3D" id="3.50.50.60">
    <property type="entry name" value="FAD/NAD(P)-binding domain"/>
    <property type="match status" value="1"/>
</dbReference>
<dbReference type="OrthoDB" id="9806601at2"/>
<dbReference type="PANTHER" id="PTHR13847">
    <property type="entry name" value="SARCOSINE DEHYDROGENASE-RELATED"/>
    <property type="match status" value="1"/>
</dbReference>
<dbReference type="Pfam" id="PF01266">
    <property type="entry name" value="DAO"/>
    <property type="match status" value="1"/>
</dbReference>
<dbReference type="InterPro" id="IPR036188">
    <property type="entry name" value="FAD/NAD-bd_sf"/>
</dbReference>
<proteinExistence type="predicted"/>
<gene>
    <name evidence="3" type="ORF">SAMN05421512_10730</name>
</gene>
<keyword evidence="1" id="KW-0560">Oxidoreductase</keyword>
<dbReference type="STRING" id="538381.GCA_001696535_03550"/>
<dbReference type="SUPFAM" id="SSF51905">
    <property type="entry name" value="FAD/NAD(P)-binding domain"/>
    <property type="match status" value="1"/>
</dbReference>
<evidence type="ECO:0000256" key="1">
    <source>
        <dbReference type="ARBA" id="ARBA00023002"/>
    </source>
</evidence>
<dbReference type="PANTHER" id="PTHR13847:SF281">
    <property type="entry name" value="FAD DEPENDENT OXIDOREDUCTASE DOMAIN-CONTAINING PROTEIN"/>
    <property type="match status" value="1"/>
</dbReference>
<name>A0A285SW11_9HYPH</name>
<reference evidence="3 4" key="1">
    <citation type="submission" date="2017-08" db="EMBL/GenBank/DDBJ databases">
        <authorList>
            <person name="de Groot N.N."/>
        </authorList>
    </citation>
    <scope>NUCLEOTIDE SEQUENCE [LARGE SCALE GENOMIC DNA]</scope>
    <source>
        <strain evidence="3 4">USBA 352</strain>
    </source>
</reference>
<evidence type="ECO:0000259" key="2">
    <source>
        <dbReference type="Pfam" id="PF01266"/>
    </source>
</evidence>
<accession>A0A285SW11</accession>
<feature type="domain" description="FAD dependent oxidoreductase" evidence="2">
    <location>
        <begin position="34"/>
        <end position="387"/>
    </location>
</feature>
<sequence length="434" mass="47195">MSDALSADFKPEPYWWEDVPRPGAAEHLLPDETDVVVVGSGYAGLSCAIELARQGRSVTVLEARSLGFGASSRSVGMIGGRLRQSFPVLSRRFGPAKARELLEETSGAYSWFLNFVPDEGIECDLRQSGRLICAWTEKDLAGIRRQSETLATFDIRSQVLEKDQLQSHVRTPLYHGALLLPDDGGVHPARYHEGLLAGAARRGVALVAHTPVVGVDRAGPGFVVRTARGHIKAATVVLATNAYTDTAFSWFRRRVIPVGSHMVATEPLEASAIDALLPTESLVNDTRSLAYAIRKSPDGRRLLVGGRALSRNNFDARHIATRLMAVLRQVLPDLPPLKASRAWEGNVAFTMDRVPHIGVYDGIHYVTGCNGSGVVMASYLGMRIARLANGDDAPCAFNGNAFKAPPFYRGNAWFMPVIATAMGIDDRLRALLNR</sequence>
<dbReference type="Gene3D" id="3.30.9.10">
    <property type="entry name" value="D-Amino Acid Oxidase, subunit A, domain 2"/>
    <property type="match status" value="1"/>
</dbReference>
<dbReference type="Proteomes" id="UP000219331">
    <property type="component" value="Unassembled WGS sequence"/>
</dbReference>
<dbReference type="AlphaFoldDB" id="A0A285SW11"/>
<keyword evidence="4" id="KW-1185">Reference proteome</keyword>
<protein>
    <submittedName>
        <fullName evidence="3">Glycine/D-amino acid oxidase</fullName>
    </submittedName>
</protein>
<dbReference type="GO" id="GO:0005737">
    <property type="term" value="C:cytoplasm"/>
    <property type="evidence" value="ECO:0007669"/>
    <property type="project" value="TreeGrafter"/>
</dbReference>
<dbReference type="EMBL" id="OBML01000007">
    <property type="protein sequence ID" value="SOC12774.1"/>
    <property type="molecule type" value="Genomic_DNA"/>
</dbReference>